<feature type="domain" description="Formin GTPase-binding" evidence="2">
    <location>
        <begin position="280"/>
        <end position="566"/>
    </location>
</feature>
<accession>A0AAV9X7R9</accession>
<name>A0AAV9X7R9_9PEZI</name>
<feature type="region of interest" description="Disordered" evidence="1">
    <location>
        <begin position="111"/>
        <end position="141"/>
    </location>
</feature>
<evidence type="ECO:0000313" key="4">
    <source>
        <dbReference type="Proteomes" id="UP001365542"/>
    </source>
</evidence>
<dbReference type="InterPro" id="IPR016024">
    <property type="entry name" value="ARM-type_fold"/>
</dbReference>
<proteinExistence type="predicted"/>
<feature type="compositionally biased region" description="Polar residues" evidence="1">
    <location>
        <begin position="121"/>
        <end position="133"/>
    </location>
</feature>
<comment type="caution">
    <text evidence="3">The sequence shown here is derived from an EMBL/GenBank/DDBJ whole genome shotgun (WGS) entry which is preliminary data.</text>
</comment>
<reference evidence="3 4" key="1">
    <citation type="submission" date="2019-10" db="EMBL/GenBank/DDBJ databases">
        <authorList>
            <person name="Palmer J.M."/>
        </authorList>
    </citation>
    <scope>NUCLEOTIDE SEQUENCE [LARGE SCALE GENOMIC DNA]</scope>
    <source>
        <strain evidence="3 4">TWF694</strain>
    </source>
</reference>
<gene>
    <name evidence="3" type="ORF">TWF694_010914</name>
</gene>
<dbReference type="SMART" id="SM01140">
    <property type="entry name" value="Drf_GBD"/>
    <property type="match status" value="1"/>
</dbReference>
<evidence type="ECO:0000259" key="2">
    <source>
        <dbReference type="SMART" id="SM01140"/>
    </source>
</evidence>
<protein>
    <recommendedName>
        <fullName evidence="2">Formin GTPase-binding domain-containing protein</fullName>
    </recommendedName>
</protein>
<feature type="compositionally biased region" description="Pro residues" evidence="1">
    <location>
        <begin position="1"/>
        <end position="11"/>
    </location>
</feature>
<dbReference type="Gene3D" id="1.25.10.10">
    <property type="entry name" value="Leucine-rich Repeat Variant"/>
    <property type="match status" value="1"/>
</dbReference>
<dbReference type="GO" id="GO:0031267">
    <property type="term" value="F:small GTPase binding"/>
    <property type="evidence" value="ECO:0007669"/>
    <property type="project" value="InterPro"/>
</dbReference>
<dbReference type="GO" id="GO:0030036">
    <property type="term" value="P:actin cytoskeleton organization"/>
    <property type="evidence" value="ECO:0007669"/>
    <property type="project" value="InterPro"/>
</dbReference>
<feature type="region of interest" description="Disordered" evidence="1">
    <location>
        <begin position="1"/>
        <end position="80"/>
    </location>
</feature>
<feature type="compositionally biased region" description="Low complexity" evidence="1">
    <location>
        <begin position="209"/>
        <end position="220"/>
    </location>
</feature>
<evidence type="ECO:0000313" key="3">
    <source>
        <dbReference type="EMBL" id="KAK6538021.1"/>
    </source>
</evidence>
<dbReference type="EMBL" id="JAVHJO010000008">
    <property type="protein sequence ID" value="KAK6538021.1"/>
    <property type="molecule type" value="Genomic_DNA"/>
</dbReference>
<dbReference type="GO" id="GO:0003779">
    <property type="term" value="F:actin binding"/>
    <property type="evidence" value="ECO:0007669"/>
    <property type="project" value="InterPro"/>
</dbReference>
<dbReference type="AlphaFoldDB" id="A0AAV9X7R9"/>
<dbReference type="InterPro" id="IPR011989">
    <property type="entry name" value="ARM-like"/>
</dbReference>
<sequence>MASTTAPPPSPNKRTSRFFGRHKRSESTGDMAFSPIEPPQLPPLDFSFPSGGPPSPTKMDAQFGAALPKPHPKSRHMKTPSLMDILTGKAKKDPKKDSAGFTINADEDCRDDRNVRGARPATSSRVLQPSSDGRVQGLPGPQFGASFFSDFDQENILPPKTRKRPDINKALPPINTNLPANHISEKLAKEIDLYTPRIYTASEQRNFGAPPSLRAPASRPTSVYGQGERKTSWGSIISLSKRNSVMENTDAPNDNGTFLQRVTSFGSSGNKRVHPAAAMSPAPSSHNLNNEFENLLSNLALPHHIKNGVAEMQPHVKAAFLKSSKVLSKAPIPPPSRGGSPPEQATAPTPREKEKKKSRPLSAFGAALFRGDNRARGKTVSTIGMPSAKASEDNKRPKTMRSDNAFAAPNRNSTMLPPATPHSPTGNPVIGPIHANAPSDFINYLTGMTYDKVDLGWLRRLRRMLRNERLAWVETFFDEHGLDRLVDLVKNIYDLEYHDVTSGPVLREVFLCMKAAYTAPMADACFDVIHVELFTLILSMMFDEERKKTPYEYETRETAVGLMFTYLQQAAPERQAMRARSIMKILENPPLTKSQQGPAWVEAIKQPRPFTRWSNDVARLTYETGWVWYHPGNKIMVRDMNDQEPFNVAYFPTPRAFRAVDGGSVNSIEMHVTNYAALHLEIMNAIIAYLPTKAERNEFRKSVQVSGLEKTMGSVLRCAGKGKHYEHLANLHSSLSDWVTAAKADDWESWEHVRTGRFPKEQTEKPKAMKKIEAMYGPQYELPDVGIQDTVVQQKRMSMKPREDGEVFQLDENGGVVLEWEF</sequence>
<feature type="region of interest" description="Disordered" evidence="1">
    <location>
        <begin position="328"/>
        <end position="417"/>
    </location>
</feature>
<feature type="compositionally biased region" description="Basic residues" evidence="1">
    <location>
        <begin position="14"/>
        <end position="24"/>
    </location>
</feature>
<keyword evidence="4" id="KW-1185">Reference proteome</keyword>
<dbReference type="InterPro" id="IPR010473">
    <property type="entry name" value="GTPase-bd"/>
</dbReference>
<organism evidence="3 4">
    <name type="scientific">Orbilia ellipsospora</name>
    <dbReference type="NCBI Taxonomy" id="2528407"/>
    <lineage>
        <taxon>Eukaryota</taxon>
        <taxon>Fungi</taxon>
        <taxon>Dikarya</taxon>
        <taxon>Ascomycota</taxon>
        <taxon>Pezizomycotina</taxon>
        <taxon>Orbiliomycetes</taxon>
        <taxon>Orbiliales</taxon>
        <taxon>Orbiliaceae</taxon>
        <taxon>Orbilia</taxon>
    </lineage>
</organism>
<dbReference type="SUPFAM" id="SSF48371">
    <property type="entry name" value="ARM repeat"/>
    <property type="match status" value="1"/>
</dbReference>
<evidence type="ECO:0000256" key="1">
    <source>
        <dbReference type="SAM" id="MobiDB-lite"/>
    </source>
</evidence>
<feature type="region of interest" description="Disordered" evidence="1">
    <location>
        <begin position="206"/>
        <end position="227"/>
    </location>
</feature>
<dbReference type="Proteomes" id="UP001365542">
    <property type="component" value="Unassembled WGS sequence"/>
</dbReference>